<feature type="transmembrane region" description="Helical" evidence="1">
    <location>
        <begin position="237"/>
        <end position="259"/>
    </location>
</feature>
<dbReference type="PANTHER" id="PTHR48090:SF7">
    <property type="entry name" value="RFBJ PROTEIN"/>
    <property type="match status" value="1"/>
</dbReference>
<protein>
    <submittedName>
        <fullName evidence="3">Glycosyltransferase</fullName>
    </submittedName>
</protein>
<keyword evidence="4" id="KW-1185">Reference proteome</keyword>
<name>A0A5M8FFC1_9GAMM</name>
<keyword evidence="1" id="KW-0472">Membrane</keyword>
<dbReference type="InterPro" id="IPR029044">
    <property type="entry name" value="Nucleotide-diphossugar_trans"/>
</dbReference>
<evidence type="ECO:0000313" key="3">
    <source>
        <dbReference type="EMBL" id="KAA6182610.1"/>
    </source>
</evidence>
<dbReference type="Proteomes" id="UP000322981">
    <property type="component" value="Unassembled WGS sequence"/>
</dbReference>
<proteinExistence type="predicted"/>
<keyword evidence="1" id="KW-0812">Transmembrane</keyword>
<dbReference type="OrthoDB" id="276604at2"/>
<dbReference type="InterPro" id="IPR001173">
    <property type="entry name" value="Glyco_trans_2-like"/>
</dbReference>
<dbReference type="PANTHER" id="PTHR48090">
    <property type="entry name" value="UNDECAPRENYL-PHOSPHATE 4-DEOXY-4-FORMAMIDO-L-ARABINOSE TRANSFERASE-RELATED"/>
    <property type="match status" value="1"/>
</dbReference>
<gene>
    <name evidence="3" type="ORF">F2Q65_17660</name>
</gene>
<reference evidence="3 4" key="1">
    <citation type="submission" date="2019-09" db="EMBL/GenBank/DDBJ databases">
        <title>Whole-genome sequence of the purple sulfur bacterium Thiohalocapsa marina DSM 19078.</title>
        <authorList>
            <person name="Kyndt J.A."/>
            <person name="Meyer T.E."/>
        </authorList>
    </citation>
    <scope>NUCLEOTIDE SEQUENCE [LARGE SCALE GENOMIC DNA]</scope>
    <source>
        <strain evidence="3 4">DSM 19078</strain>
    </source>
</reference>
<dbReference type="SUPFAM" id="SSF53448">
    <property type="entry name" value="Nucleotide-diphospho-sugar transferases"/>
    <property type="match status" value="1"/>
</dbReference>
<keyword evidence="1" id="KW-1133">Transmembrane helix</keyword>
<dbReference type="Gene3D" id="3.90.550.10">
    <property type="entry name" value="Spore Coat Polysaccharide Biosynthesis Protein SpsA, Chain A"/>
    <property type="match status" value="1"/>
</dbReference>
<keyword evidence="3" id="KW-0808">Transferase</keyword>
<dbReference type="GO" id="GO:0016740">
    <property type="term" value="F:transferase activity"/>
    <property type="evidence" value="ECO:0007669"/>
    <property type="project" value="UniProtKB-KW"/>
</dbReference>
<dbReference type="Pfam" id="PF00535">
    <property type="entry name" value="Glycos_transf_2"/>
    <property type="match status" value="1"/>
</dbReference>
<evidence type="ECO:0000259" key="2">
    <source>
        <dbReference type="Pfam" id="PF00535"/>
    </source>
</evidence>
<feature type="domain" description="Glycosyltransferase 2-like" evidence="2">
    <location>
        <begin position="17"/>
        <end position="169"/>
    </location>
</feature>
<evidence type="ECO:0000313" key="4">
    <source>
        <dbReference type="Proteomes" id="UP000322981"/>
    </source>
</evidence>
<comment type="caution">
    <text evidence="3">The sequence shown here is derived from an EMBL/GenBank/DDBJ whole genome shotgun (WGS) entry which is preliminary data.</text>
</comment>
<feature type="transmembrane region" description="Helical" evidence="1">
    <location>
        <begin position="271"/>
        <end position="294"/>
    </location>
</feature>
<accession>A0A5M8FFC1</accession>
<dbReference type="CDD" id="cd04179">
    <property type="entry name" value="DPM_DPG-synthase_like"/>
    <property type="match status" value="1"/>
</dbReference>
<organism evidence="3 4">
    <name type="scientific">Thiohalocapsa marina</name>
    <dbReference type="NCBI Taxonomy" id="424902"/>
    <lineage>
        <taxon>Bacteria</taxon>
        <taxon>Pseudomonadati</taxon>
        <taxon>Pseudomonadota</taxon>
        <taxon>Gammaproteobacteria</taxon>
        <taxon>Chromatiales</taxon>
        <taxon>Chromatiaceae</taxon>
        <taxon>Thiohalocapsa</taxon>
    </lineage>
</organism>
<evidence type="ECO:0000256" key="1">
    <source>
        <dbReference type="SAM" id="Phobius"/>
    </source>
</evidence>
<dbReference type="AlphaFoldDB" id="A0A5M8FFC1"/>
<dbReference type="InterPro" id="IPR050256">
    <property type="entry name" value="Glycosyltransferase_2"/>
</dbReference>
<dbReference type="EMBL" id="VWXX01000043">
    <property type="protein sequence ID" value="KAA6182610.1"/>
    <property type="molecule type" value="Genomic_DNA"/>
</dbReference>
<sequence>MSNVHPRAQTDLIRIAVLIPCFNEAAAIEKVIFEFRDVLPDAQIYVYDNNSTDGTATIARNAGALTRYESTQGKGHVVCRMFSEIDADVYLLTDGDGTYDAASAPGLILRLISDQLDMVCGARIATGSAAYRPGHRFGNRLLTALVAAIFGSRFRDMLTGYRVFSRRYVKSFPALSEGFEIETQLTVHALEMRMRVAEIPTPYFERPVGSISKLHTVRDGWRILRTIVYLLKEERPLTFFSAICGVLAAGSVLLAVPVVAEYIQTGLVPRFPTAILATGMMLLAFLSLASGLIVDTVSHGRREMKRLYYLALPPLPADETPGERRG</sequence>